<evidence type="ECO:0000256" key="1">
    <source>
        <dbReference type="ARBA" id="ARBA00009995"/>
    </source>
</evidence>
<dbReference type="GO" id="GO:0008194">
    <property type="term" value="F:UDP-glycosyltransferase activity"/>
    <property type="evidence" value="ECO:0007669"/>
    <property type="project" value="InterPro"/>
</dbReference>
<dbReference type="SUPFAM" id="SSF53756">
    <property type="entry name" value="UDP-Glycosyltransferase/glycogen phosphorylase"/>
    <property type="match status" value="1"/>
</dbReference>
<keyword evidence="3" id="KW-0328">Glycosyltransferase</keyword>
<organism evidence="4">
    <name type="scientific">Opuntia streptacantha</name>
    <name type="common">Prickly pear cactus</name>
    <name type="synonym">Opuntia cardona</name>
    <dbReference type="NCBI Taxonomy" id="393608"/>
    <lineage>
        <taxon>Eukaryota</taxon>
        <taxon>Viridiplantae</taxon>
        <taxon>Streptophyta</taxon>
        <taxon>Embryophyta</taxon>
        <taxon>Tracheophyta</taxon>
        <taxon>Spermatophyta</taxon>
        <taxon>Magnoliopsida</taxon>
        <taxon>eudicotyledons</taxon>
        <taxon>Gunneridae</taxon>
        <taxon>Pentapetalae</taxon>
        <taxon>Caryophyllales</taxon>
        <taxon>Cactineae</taxon>
        <taxon>Cactaceae</taxon>
        <taxon>Opuntioideae</taxon>
        <taxon>Opuntia</taxon>
    </lineage>
</organism>
<proteinExistence type="inferred from homology"/>
<evidence type="ECO:0000313" key="4">
    <source>
        <dbReference type="EMBL" id="MBA4621242.1"/>
    </source>
</evidence>
<dbReference type="Pfam" id="PF00201">
    <property type="entry name" value="UDPGT"/>
    <property type="match status" value="1"/>
</dbReference>
<dbReference type="AlphaFoldDB" id="A0A7C9CMD7"/>
<reference evidence="4" key="2">
    <citation type="submission" date="2020-07" db="EMBL/GenBank/DDBJ databases">
        <authorList>
            <person name="Vera ALvarez R."/>
            <person name="Arias-Moreno D.M."/>
            <person name="Jimenez-Jacinto V."/>
            <person name="Jimenez-Bremont J.F."/>
            <person name="Swaminathan K."/>
            <person name="Moose S.P."/>
            <person name="Guerrero-Gonzalez M.L."/>
            <person name="Marino-Ramirez L."/>
            <person name="Landsman D."/>
            <person name="Rodriguez-Kessler M."/>
            <person name="Delgado-Sanchez P."/>
        </authorList>
    </citation>
    <scope>NUCLEOTIDE SEQUENCE</scope>
    <source>
        <tissue evidence="4">Cladode</tissue>
    </source>
</reference>
<dbReference type="Gene3D" id="3.40.50.2000">
    <property type="entry name" value="Glycogen Phosphorylase B"/>
    <property type="match status" value="1"/>
</dbReference>
<dbReference type="PROSITE" id="PS00375">
    <property type="entry name" value="UDPGT"/>
    <property type="match status" value="1"/>
</dbReference>
<comment type="similarity">
    <text evidence="1 3">Belongs to the UDP-glycosyltransferase family.</text>
</comment>
<evidence type="ECO:0000256" key="3">
    <source>
        <dbReference type="RuleBase" id="RU003718"/>
    </source>
</evidence>
<dbReference type="InterPro" id="IPR035595">
    <property type="entry name" value="UDP_glycos_trans_CS"/>
</dbReference>
<dbReference type="EMBL" id="GISG01033405">
    <property type="protein sequence ID" value="MBA4621242.1"/>
    <property type="molecule type" value="Transcribed_RNA"/>
</dbReference>
<sequence length="222" mass="24352">MYTVGPCIPSFILDNHTTNDTQASYIAWLNSQPRKSVLYVSLGSVISVSRCQVDELAAGLRDSGVQFLLVSRGEALRFEGGCGEKGMVVPWCDQSRVLSHGSVGGFLSHCGWNSVIESIFAGVPMITFPLFIDQKPNSKLVVEDWGVGRRGKSKAEVFVRGSVVGRDRIAQIVRMFMDLESDDRKNLEGRCREVREMVRAAVLKGGSAQVGFDAFLANIFDV</sequence>
<dbReference type="InterPro" id="IPR002213">
    <property type="entry name" value="UDP_glucos_trans"/>
</dbReference>
<dbReference type="PANTHER" id="PTHR48045">
    <property type="entry name" value="UDP-GLYCOSYLTRANSFERASE 72B1"/>
    <property type="match status" value="1"/>
</dbReference>
<dbReference type="FunFam" id="3.40.50.2000:FF:000138">
    <property type="entry name" value="Glycosyltransferase"/>
    <property type="match status" value="1"/>
</dbReference>
<protein>
    <submittedName>
        <fullName evidence="4">Uncharacterized protein</fullName>
    </submittedName>
</protein>
<reference evidence="4" key="1">
    <citation type="journal article" date="2013" name="J. Plant Res.">
        <title>Effect of fungi and light on seed germination of three Opuntia species from semiarid lands of central Mexico.</title>
        <authorList>
            <person name="Delgado-Sanchez P."/>
            <person name="Jimenez-Bremont J.F."/>
            <person name="Guerrero-Gonzalez Mde L."/>
            <person name="Flores J."/>
        </authorList>
    </citation>
    <scope>NUCLEOTIDE SEQUENCE</scope>
    <source>
        <tissue evidence="4">Cladode</tissue>
    </source>
</reference>
<name>A0A7C9CMD7_OPUST</name>
<keyword evidence="2 3" id="KW-0808">Transferase</keyword>
<accession>A0A7C9CMD7</accession>
<dbReference type="CDD" id="cd03784">
    <property type="entry name" value="GT1_Gtf-like"/>
    <property type="match status" value="1"/>
</dbReference>
<dbReference type="PANTHER" id="PTHR48045:SF22">
    <property type="entry name" value="UDP-GLUCURONOSYL_UDP-GLUCOSYLTRANSFERASE"/>
    <property type="match status" value="1"/>
</dbReference>
<evidence type="ECO:0000256" key="2">
    <source>
        <dbReference type="ARBA" id="ARBA00022679"/>
    </source>
</evidence>